<reference evidence="2" key="1">
    <citation type="submission" date="2023-06" db="EMBL/GenBank/DDBJ databases">
        <authorList>
            <consortium name="Lawrence Berkeley National Laboratory"/>
            <person name="Ahrendt S."/>
            <person name="Sahu N."/>
            <person name="Indic B."/>
            <person name="Wong-Bajracharya J."/>
            <person name="Merenyi Z."/>
            <person name="Ke H.-M."/>
            <person name="Monk M."/>
            <person name="Kocsube S."/>
            <person name="Drula E."/>
            <person name="Lipzen A."/>
            <person name="Balint B."/>
            <person name="Henrissat B."/>
            <person name="Andreopoulos B."/>
            <person name="Martin F.M."/>
            <person name="Harder C.B."/>
            <person name="Rigling D."/>
            <person name="Ford K.L."/>
            <person name="Foster G.D."/>
            <person name="Pangilinan J."/>
            <person name="Papanicolaou A."/>
            <person name="Barry K."/>
            <person name="LaButti K."/>
            <person name="Viragh M."/>
            <person name="Koriabine M."/>
            <person name="Yan M."/>
            <person name="Riley R."/>
            <person name="Champramary S."/>
            <person name="Plett K.L."/>
            <person name="Tsai I.J."/>
            <person name="Slot J."/>
            <person name="Sipos G."/>
            <person name="Plett J."/>
            <person name="Nagy L.G."/>
            <person name="Grigoriev I.V."/>
        </authorList>
    </citation>
    <scope>NUCLEOTIDE SEQUENCE</scope>
    <source>
        <strain evidence="2">ICMP 16352</strain>
    </source>
</reference>
<evidence type="ECO:0008006" key="4">
    <source>
        <dbReference type="Google" id="ProtNLM"/>
    </source>
</evidence>
<dbReference type="AlphaFoldDB" id="A0AA39PAZ5"/>
<proteinExistence type="predicted"/>
<name>A0AA39PAZ5_9AGAR</name>
<gene>
    <name evidence="2" type="ORF">IW261DRAFT_1474012</name>
</gene>
<keyword evidence="3" id="KW-1185">Reference proteome</keyword>
<comment type="caution">
    <text evidence="2">The sequence shown here is derived from an EMBL/GenBank/DDBJ whole genome shotgun (WGS) entry which is preliminary data.</text>
</comment>
<evidence type="ECO:0000256" key="1">
    <source>
        <dbReference type="SAM" id="SignalP"/>
    </source>
</evidence>
<dbReference type="Proteomes" id="UP001175227">
    <property type="component" value="Unassembled WGS sequence"/>
</dbReference>
<feature type="chain" id="PRO_5041236016" description="Secreted protein" evidence="1">
    <location>
        <begin position="30"/>
        <end position="84"/>
    </location>
</feature>
<evidence type="ECO:0000313" key="2">
    <source>
        <dbReference type="EMBL" id="KAK0480699.1"/>
    </source>
</evidence>
<evidence type="ECO:0000313" key="3">
    <source>
        <dbReference type="Proteomes" id="UP001175227"/>
    </source>
</evidence>
<protein>
    <recommendedName>
        <fullName evidence="4">Secreted protein</fullName>
    </recommendedName>
</protein>
<keyword evidence="1" id="KW-0732">Signal</keyword>
<organism evidence="2 3">
    <name type="scientific">Armillaria novae-zelandiae</name>
    <dbReference type="NCBI Taxonomy" id="153914"/>
    <lineage>
        <taxon>Eukaryota</taxon>
        <taxon>Fungi</taxon>
        <taxon>Dikarya</taxon>
        <taxon>Basidiomycota</taxon>
        <taxon>Agaricomycotina</taxon>
        <taxon>Agaricomycetes</taxon>
        <taxon>Agaricomycetidae</taxon>
        <taxon>Agaricales</taxon>
        <taxon>Marasmiineae</taxon>
        <taxon>Physalacriaceae</taxon>
        <taxon>Armillaria</taxon>
    </lineage>
</organism>
<sequence>MCLCFAPPMINWLLQLDLILFLFFKDSHGRILHTKPRRETIRSESTCSNSCSWSVIASLGVYLANFDFSCRHWRFSSKLQSQAF</sequence>
<dbReference type="EMBL" id="JAUEPR010000009">
    <property type="protein sequence ID" value="KAK0480699.1"/>
    <property type="molecule type" value="Genomic_DNA"/>
</dbReference>
<accession>A0AA39PAZ5</accession>
<feature type="signal peptide" evidence="1">
    <location>
        <begin position="1"/>
        <end position="29"/>
    </location>
</feature>